<evidence type="ECO:0000256" key="1">
    <source>
        <dbReference type="SAM" id="MobiDB-lite"/>
    </source>
</evidence>
<dbReference type="Proteomes" id="UP001372338">
    <property type="component" value="Unassembled WGS sequence"/>
</dbReference>
<sequence>MERQNAKLSEKARKEESVRICVLVDNAYKRDPRILRRKEEEKAEKQRKKQAKHMAKKLQEEEAARIAEEERQYRDILKRQLRDRIRNTEVDKKVHRGFVHWFANRIANNLNDIRGSNDEDVLISLAQAMPRRKRDSSSTSYGASTIPSLSESVSQPDNIQDLEADLEAQMDEFSSSAKNKKIRHFWTVNVIGARKCGPTLLVLSQIQKRSSRRD</sequence>
<gene>
    <name evidence="3" type="ORF">RIF29_19078</name>
</gene>
<evidence type="ECO:0000313" key="3">
    <source>
        <dbReference type="EMBL" id="KAK7266434.1"/>
    </source>
</evidence>
<organism evidence="3 4">
    <name type="scientific">Crotalaria pallida</name>
    <name type="common">Smooth rattlebox</name>
    <name type="synonym">Crotalaria striata</name>
    <dbReference type="NCBI Taxonomy" id="3830"/>
    <lineage>
        <taxon>Eukaryota</taxon>
        <taxon>Viridiplantae</taxon>
        <taxon>Streptophyta</taxon>
        <taxon>Embryophyta</taxon>
        <taxon>Tracheophyta</taxon>
        <taxon>Spermatophyta</taxon>
        <taxon>Magnoliopsida</taxon>
        <taxon>eudicotyledons</taxon>
        <taxon>Gunneridae</taxon>
        <taxon>Pentapetalae</taxon>
        <taxon>rosids</taxon>
        <taxon>fabids</taxon>
        <taxon>Fabales</taxon>
        <taxon>Fabaceae</taxon>
        <taxon>Papilionoideae</taxon>
        <taxon>50 kb inversion clade</taxon>
        <taxon>genistoids sensu lato</taxon>
        <taxon>core genistoids</taxon>
        <taxon>Crotalarieae</taxon>
        <taxon>Crotalaria</taxon>
    </lineage>
</organism>
<feature type="compositionally biased region" description="Polar residues" evidence="1">
    <location>
        <begin position="137"/>
        <end position="155"/>
    </location>
</feature>
<dbReference type="GO" id="GO:0005829">
    <property type="term" value="C:cytosol"/>
    <property type="evidence" value="ECO:0007669"/>
    <property type="project" value="TreeGrafter"/>
</dbReference>
<dbReference type="GO" id="GO:0006450">
    <property type="term" value="P:regulation of translational fidelity"/>
    <property type="evidence" value="ECO:0007669"/>
    <property type="project" value="InterPro"/>
</dbReference>
<accession>A0AAN9F0N5</accession>
<dbReference type="EMBL" id="JAYWIO010000004">
    <property type="protein sequence ID" value="KAK7266434.1"/>
    <property type="molecule type" value="Genomic_DNA"/>
</dbReference>
<dbReference type="Pfam" id="PF21884">
    <property type="entry name" value="ZUO1-like_ZHD"/>
    <property type="match status" value="1"/>
</dbReference>
<protein>
    <recommendedName>
        <fullName evidence="2">Zuotin-like zuotin homology domain-containing protein</fullName>
    </recommendedName>
</protein>
<dbReference type="PANTHER" id="PTHR43999:SF1">
    <property type="entry name" value="DNAJ HOMOLOG SUBFAMILY C MEMBER 2"/>
    <property type="match status" value="1"/>
</dbReference>
<dbReference type="GO" id="GO:0030544">
    <property type="term" value="F:Hsp70 protein binding"/>
    <property type="evidence" value="ECO:0007669"/>
    <property type="project" value="InterPro"/>
</dbReference>
<comment type="caution">
    <text evidence="3">The sequence shown here is derived from an EMBL/GenBank/DDBJ whole genome shotgun (WGS) entry which is preliminary data.</text>
</comment>
<dbReference type="GO" id="GO:0051083">
    <property type="term" value="P:'de novo' cotranslational protein folding"/>
    <property type="evidence" value="ECO:0007669"/>
    <property type="project" value="InterPro"/>
</dbReference>
<proteinExistence type="predicted"/>
<evidence type="ECO:0000259" key="2">
    <source>
        <dbReference type="Pfam" id="PF21884"/>
    </source>
</evidence>
<dbReference type="GO" id="GO:0043022">
    <property type="term" value="F:ribosome binding"/>
    <property type="evidence" value="ECO:0007669"/>
    <property type="project" value="InterPro"/>
</dbReference>
<evidence type="ECO:0000313" key="4">
    <source>
        <dbReference type="Proteomes" id="UP001372338"/>
    </source>
</evidence>
<feature type="domain" description="Zuotin-like zuotin homology" evidence="2">
    <location>
        <begin position="1"/>
        <end position="34"/>
    </location>
</feature>
<name>A0AAN9F0N5_CROPI</name>
<feature type="region of interest" description="Disordered" evidence="1">
    <location>
        <begin position="132"/>
        <end position="155"/>
    </location>
</feature>
<dbReference type="AlphaFoldDB" id="A0AAN9F0N5"/>
<keyword evidence="4" id="KW-1185">Reference proteome</keyword>
<dbReference type="PANTHER" id="PTHR43999">
    <property type="entry name" value="DNAJ HOMOLOG SUBFAMILY C MEMBER 2"/>
    <property type="match status" value="1"/>
</dbReference>
<reference evidence="3 4" key="1">
    <citation type="submission" date="2024-01" db="EMBL/GenBank/DDBJ databases">
        <title>The genomes of 5 underutilized Papilionoideae crops provide insights into root nodulation and disease resistanc.</title>
        <authorList>
            <person name="Yuan L."/>
        </authorList>
    </citation>
    <scope>NUCLEOTIDE SEQUENCE [LARGE SCALE GENOMIC DNA]</scope>
    <source>
        <strain evidence="3">ZHUSHIDOU_FW_LH</strain>
        <tissue evidence="3">Leaf</tissue>
    </source>
</reference>
<dbReference type="InterPro" id="IPR044634">
    <property type="entry name" value="Zuotin/DnaJC2"/>
</dbReference>
<dbReference type="InterPro" id="IPR054076">
    <property type="entry name" value="ZUO1-like_ZHD"/>
</dbReference>